<evidence type="ECO:0000313" key="2">
    <source>
        <dbReference type="WBParaSite" id="jg9167"/>
    </source>
</evidence>
<dbReference type="AlphaFoldDB" id="A0A915EPZ6"/>
<organism evidence="1 2">
    <name type="scientific">Ditylenchus dipsaci</name>
    <dbReference type="NCBI Taxonomy" id="166011"/>
    <lineage>
        <taxon>Eukaryota</taxon>
        <taxon>Metazoa</taxon>
        <taxon>Ecdysozoa</taxon>
        <taxon>Nematoda</taxon>
        <taxon>Chromadorea</taxon>
        <taxon>Rhabditida</taxon>
        <taxon>Tylenchina</taxon>
        <taxon>Tylenchomorpha</taxon>
        <taxon>Sphaerularioidea</taxon>
        <taxon>Anguinidae</taxon>
        <taxon>Anguininae</taxon>
        <taxon>Ditylenchus</taxon>
    </lineage>
</organism>
<sequence>MKPCSYPLSFSILQTVRLEYQAQRRHQQRVLRVLERIGHTLQGCVFCLTNFKGKRFHEFSKVLEQLPGCKRLRLLGSFSATQLSCPQLFSRPLMEHCRWVFLSENTKLLKDGPGLDEIALVAWLHSHPRVEEPKVLKMECCNWPINCQSIWERLTRVFTSSDTRAFYCLQVQTSQNIGRTPVATKFFKDALGGLKHTKEDANEELVLLANDYFANEANDGDLKVSMLVCRSRPGNPMAALLQQWTFYMNY</sequence>
<dbReference type="WBParaSite" id="jg9167">
    <property type="protein sequence ID" value="jg9167"/>
    <property type="gene ID" value="jg9167"/>
</dbReference>
<dbReference type="Proteomes" id="UP000887574">
    <property type="component" value="Unplaced"/>
</dbReference>
<accession>A0A915EPZ6</accession>
<keyword evidence="1" id="KW-1185">Reference proteome</keyword>
<reference evidence="2" key="1">
    <citation type="submission" date="2022-11" db="UniProtKB">
        <authorList>
            <consortium name="WormBaseParasite"/>
        </authorList>
    </citation>
    <scope>IDENTIFICATION</scope>
</reference>
<evidence type="ECO:0000313" key="1">
    <source>
        <dbReference type="Proteomes" id="UP000887574"/>
    </source>
</evidence>
<proteinExistence type="predicted"/>
<protein>
    <submittedName>
        <fullName evidence="2">Uncharacterized protein</fullName>
    </submittedName>
</protein>
<name>A0A915EPZ6_9BILA</name>